<sequence>MKRKPPHKNGLRSEYDFDYSTAVRGKYYKRLLKEGSNIVILDPDVAKAYRTSAKVNKVLRSLLKRGRTSPPAGKQPIPAARKRAAA</sequence>
<proteinExistence type="predicted"/>
<organism evidence="2 3">
    <name type="scientific">Candidatus Muproteobacteria bacterium RBG_16_62_13</name>
    <dbReference type="NCBI Taxonomy" id="1817756"/>
    <lineage>
        <taxon>Bacteria</taxon>
        <taxon>Pseudomonadati</taxon>
        <taxon>Pseudomonadota</taxon>
        <taxon>Candidatus Muproteobacteria</taxon>
    </lineage>
</organism>
<evidence type="ECO:0000256" key="1">
    <source>
        <dbReference type="SAM" id="MobiDB-lite"/>
    </source>
</evidence>
<dbReference type="Proteomes" id="UP000178379">
    <property type="component" value="Unassembled WGS sequence"/>
</dbReference>
<evidence type="ECO:0000313" key="3">
    <source>
        <dbReference type="Proteomes" id="UP000178379"/>
    </source>
</evidence>
<dbReference type="AlphaFoldDB" id="A0A1F6SY16"/>
<dbReference type="STRING" id="1817756.A2140_09915"/>
<evidence type="ECO:0000313" key="2">
    <source>
        <dbReference type="EMBL" id="OGI37842.1"/>
    </source>
</evidence>
<feature type="region of interest" description="Disordered" evidence="1">
    <location>
        <begin position="64"/>
        <end position="86"/>
    </location>
</feature>
<reference evidence="2 3" key="1">
    <citation type="journal article" date="2016" name="Nat. Commun.">
        <title>Thousands of microbial genomes shed light on interconnected biogeochemical processes in an aquifer system.</title>
        <authorList>
            <person name="Anantharaman K."/>
            <person name="Brown C.T."/>
            <person name="Hug L.A."/>
            <person name="Sharon I."/>
            <person name="Castelle C.J."/>
            <person name="Probst A.J."/>
            <person name="Thomas B.C."/>
            <person name="Singh A."/>
            <person name="Wilkins M.J."/>
            <person name="Karaoz U."/>
            <person name="Brodie E.L."/>
            <person name="Williams K.H."/>
            <person name="Hubbard S.S."/>
            <person name="Banfield J.F."/>
        </authorList>
    </citation>
    <scope>NUCLEOTIDE SEQUENCE [LARGE SCALE GENOMIC DNA]</scope>
</reference>
<name>A0A1F6SY16_9PROT</name>
<accession>A0A1F6SY16</accession>
<protein>
    <submittedName>
        <fullName evidence="2">Uncharacterized protein</fullName>
    </submittedName>
</protein>
<gene>
    <name evidence="2" type="ORF">A2140_09915</name>
</gene>
<dbReference type="EMBL" id="MFSQ01000137">
    <property type="protein sequence ID" value="OGI37842.1"/>
    <property type="molecule type" value="Genomic_DNA"/>
</dbReference>
<comment type="caution">
    <text evidence="2">The sequence shown here is derived from an EMBL/GenBank/DDBJ whole genome shotgun (WGS) entry which is preliminary data.</text>
</comment>